<keyword evidence="2" id="KW-0378">Hydrolase</keyword>
<dbReference type="GO" id="GO:0010126">
    <property type="term" value="P:mycothiol metabolic process"/>
    <property type="evidence" value="ECO:0007669"/>
    <property type="project" value="UniProtKB-UniRule"/>
</dbReference>
<dbReference type="InterPro" id="IPR017811">
    <property type="entry name" value="Mca"/>
</dbReference>
<comment type="subunit">
    <text evidence="2">Monomer.</text>
</comment>
<dbReference type="PANTHER" id="PTHR12993">
    <property type="entry name" value="N-ACETYLGLUCOSAMINYL-PHOSPHATIDYLINOSITOL DE-N-ACETYLASE-RELATED"/>
    <property type="match status" value="1"/>
</dbReference>
<keyword evidence="1 2" id="KW-0862">Zinc</keyword>
<comment type="catalytic activity">
    <reaction evidence="2">
        <text>mycothiol S-conjugate + H2O = an N-acetyl-L-cysteine-S-conjugate + 1D-myo-inositol 2-amino-2-deoxy-alpha-D-glucopyranoside</text>
        <dbReference type="Rhea" id="RHEA:36543"/>
        <dbReference type="ChEBI" id="CHEBI:15377"/>
        <dbReference type="ChEBI" id="CHEBI:58718"/>
        <dbReference type="ChEBI" id="CHEBI:58886"/>
        <dbReference type="ChEBI" id="CHEBI:59633"/>
        <dbReference type="EC" id="3.5.1.115"/>
    </reaction>
</comment>
<dbReference type="Proteomes" id="UP000190857">
    <property type="component" value="Unassembled WGS sequence"/>
</dbReference>
<keyword evidence="2" id="KW-0479">Metal-binding</keyword>
<dbReference type="InterPro" id="IPR003737">
    <property type="entry name" value="GlcNAc_PI_deacetylase-related"/>
</dbReference>
<dbReference type="GO" id="GO:0008270">
    <property type="term" value="F:zinc ion binding"/>
    <property type="evidence" value="ECO:0007669"/>
    <property type="project" value="UniProtKB-UniRule"/>
</dbReference>
<dbReference type="HAMAP" id="MF_01482">
    <property type="entry name" value="Mca"/>
    <property type="match status" value="1"/>
</dbReference>
<keyword evidence="4" id="KW-1185">Reference proteome</keyword>
<dbReference type="AlphaFoldDB" id="A0A1T5J0K4"/>
<feature type="binding site" evidence="2">
    <location>
        <position position="136"/>
    </location>
    <ligand>
        <name>Zn(2+)</name>
        <dbReference type="ChEBI" id="CHEBI:29105"/>
    </ligand>
</feature>
<reference evidence="3 4" key="1">
    <citation type="submission" date="2017-02" db="EMBL/GenBank/DDBJ databases">
        <authorList>
            <person name="Peterson S.W."/>
        </authorList>
    </citation>
    <scope>NUCLEOTIDE SEQUENCE [LARGE SCALE GENOMIC DNA]</scope>
    <source>
        <strain evidence="3 4">VKM Ac-2059</strain>
    </source>
</reference>
<dbReference type="GO" id="GO:0010127">
    <property type="term" value="P:mycothiol-dependent detoxification"/>
    <property type="evidence" value="ECO:0007669"/>
    <property type="project" value="UniProtKB-UniRule"/>
</dbReference>
<protein>
    <recommendedName>
        <fullName evidence="2">Mycothiol S-conjugate amidase</fullName>
        <ecNumber evidence="2">3.5.1.115</ecNumber>
    </recommendedName>
</protein>
<feature type="binding site" evidence="2">
    <location>
        <position position="10"/>
    </location>
    <ligand>
        <name>Zn(2+)</name>
        <dbReference type="ChEBI" id="CHEBI:29105"/>
    </ligand>
</feature>
<dbReference type="EC" id="3.5.1.115" evidence="2"/>
<comment type="similarity">
    <text evidence="2">Belongs to the MshB deacetylase family. Mca subfamily.</text>
</comment>
<accession>A0A1T5J0K4</accession>
<dbReference type="STRING" id="123320.SAMN06309945_1064"/>
<evidence type="ECO:0000313" key="3">
    <source>
        <dbReference type="EMBL" id="SKC44723.1"/>
    </source>
</evidence>
<evidence type="ECO:0000256" key="2">
    <source>
        <dbReference type="HAMAP-Rule" id="MF_01482"/>
    </source>
</evidence>
<dbReference type="Pfam" id="PF02585">
    <property type="entry name" value="PIG-L"/>
    <property type="match status" value="1"/>
</dbReference>
<feature type="binding site" evidence="2">
    <location>
        <position position="7"/>
    </location>
    <ligand>
        <name>Zn(2+)</name>
        <dbReference type="ChEBI" id="CHEBI:29105"/>
    </ligand>
</feature>
<dbReference type="Gene3D" id="3.40.50.10320">
    <property type="entry name" value="LmbE-like"/>
    <property type="match status" value="1"/>
</dbReference>
<dbReference type="SUPFAM" id="SSF102588">
    <property type="entry name" value="LmbE-like"/>
    <property type="match status" value="1"/>
</dbReference>
<proteinExistence type="inferred from homology"/>
<name>A0A1T5J0K4_9MICO</name>
<dbReference type="PANTHER" id="PTHR12993:SF11">
    <property type="entry name" value="N-ACETYLGLUCOSAMINYL-PHOSPHATIDYLINOSITOL DE-N-ACETYLASE"/>
    <property type="match status" value="1"/>
</dbReference>
<dbReference type="EMBL" id="FUZP01000001">
    <property type="protein sequence ID" value="SKC44723.1"/>
    <property type="molecule type" value="Genomic_DNA"/>
</dbReference>
<comment type="cofactor">
    <cofactor evidence="2">
        <name>Zn(2+)</name>
        <dbReference type="ChEBI" id="CHEBI:29105"/>
    </cofactor>
    <text evidence="2">Binds 1 zinc ion per subunit.</text>
</comment>
<dbReference type="GO" id="GO:0016811">
    <property type="term" value="F:hydrolase activity, acting on carbon-nitrogen (but not peptide) bonds, in linear amides"/>
    <property type="evidence" value="ECO:0007669"/>
    <property type="project" value="TreeGrafter"/>
</dbReference>
<evidence type="ECO:0000256" key="1">
    <source>
        <dbReference type="ARBA" id="ARBA00022833"/>
    </source>
</evidence>
<gene>
    <name evidence="2" type="primary">mca</name>
    <name evidence="3" type="ORF">SAMN06309945_1064</name>
</gene>
<sequence length="284" mass="32058">MMTVHAHPDDESSKGAATVAYYRSLGREVMIVSCTGGEAGDILNPNLERQAMAERDLPGLRRLEMAAAQQALGAQHRWLGYVDSGMAREDGSLPANSFASIPLEISRQPLVKLIREFKPQVLVTYDENGGYPHPDHIRTHQISVAAIEAAADPTLYPELGEPWKVTKLYYDRIFNYPRMKANVDELHRSDPESPLLEELQGTLEWMKDRPDTSTTHVPAGDFFEVRDQALRSHACQVSPDSNFFFWSNDLQRAAWPYEDFELVWSDVDTLDSETDLFTGIEDTE</sequence>
<evidence type="ECO:0000313" key="4">
    <source>
        <dbReference type="Proteomes" id="UP000190857"/>
    </source>
</evidence>
<dbReference type="NCBIfam" id="TIGR03446">
    <property type="entry name" value="mycothiol_Mca"/>
    <property type="match status" value="1"/>
</dbReference>
<organism evidence="3 4">
    <name type="scientific">Okibacterium fritillariae</name>
    <dbReference type="NCBI Taxonomy" id="123320"/>
    <lineage>
        <taxon>Bacteria</taxon>
        <taxon>Bacillati</taxon>
        <taxon>Actinomycetota</taxon>
        <taxon>Actinomycetes</taxon>
        <taxon>Micrococcales</taxon>
        <taxon>Microbacteriaceae</taxon>
        <taxon>Okibacterium</taxon>
    </lineage>
</organism>
<dbReference type="InterPro" id="IPR024078">
    <property type="entry name" value="LmbE-like_dom_sf"/>
</dbReference>
<comment type="function">
    <text evidence="2">A mycothiol (MSH, N-acetylcysteinyl-glucosaminyl-inositol) S-conjugate amidase, it recycles conjugated MSH to the N-acetyl cysteine conjugate (AcCys S-conjugate, a mercapturic acid) and the MSH precursor. Involved in MSH-dependent detoxification of a number of alkylating agents and antibiotics.</text>
</comment>